<accession>A0ABR8MX97</accession>
<name>A0ABR8MX97_9BACL</name>
<organism evidence="1 2">
    <name type="scientific">Paenibacillus terricola</name>
    <dbReference type="NCBI Taxonomy" id="2763503"/>
    <lineage>
        <taxon>Bacteria</taxon>
        <taxon>Bacillati</taxon>
        <taxon>Bacillota</taxon>
        <taxon>Bacilli</taxon>
        <taxon>Bacillales</taxon>
        <taxon>Paenibacillaceae</taxon>
        <taxon>Paenibacillus</taxon>
    </lineage>
</organism>
<dbReference type="RefSeq" id="WP_191204853.1">
    <property type="nucleotide sequence ID" value="NZ_JACXZA010000004.1"/>
</dbReference>
<evidence type="ECO:0000313" key="2">
    <source>
        <dbReference type="Proteomes" id="UP000609346"/>
    </source>
</evidence>
<comment type="caution">
    <text evidence="1">The sequence shown here is derived from an EMBL/GenBank/DDBJ whole genome shotgun (WGS) entry which is preliminary data.</text>
</comment>
<sequence>MSLDGGGRWNRSADNSRPILAIGQKDRLTQLYAALQELNDVLATEPRTTT</sequence>
<reference evidence="1 2" key="1">
    <citation type="submission" date="2020-09" db="EMBL/GenBank/DDBJ databases">
        <title>Paenibacillus sp. strain PR3 16S rRNA gene Genome sequencing and assembly.</title>
        <authorList>
            <person name="Kim J."/>
        </authorList>
    </citation>
    <scope>NUCLEOTIDE SEQUENCE [LARGE SCALE GENOMIC DNA]</scope>
    <source>
        <strain evidence="1 2">PR3</strain>
    </source>
</reference>
<protein>
    <submittedName>
        <fullName evidence="1">Uncharacterized protein</fullName>
    </submittedName>
</protein>
<dbReference type="Proteomes" id="UP000609346">
    <property type="component" value="Unassembled WGS sequence"/>
</dbReference>
<keyword evidence="2" id="KW-1185">Reference proteome</keyword>
<gene>
    <name evidence="1" type="ORF">H8B09_17495</name>
</gene>
<proteinExistence type="predicted"/>
<evidence type="ECO:0000313" key="1">
    <source>
        <dbReference type="EMBL" id="MBD3920562.1"/>
    </source>
</evidence>
<dbReference type="EMBL" id="JACXZA010000004">
    <property type="protein sequence ID" value="MBD3920562.1"/>
    <property type="molecule type" value="Genomic_DNA"/>
</dbReference>